<dbReference type="SUPFAM" id="SSF47729">
    <property type="entry name" value="IHF-like DNA-binding proteins"/>
    <property type="match status" value="1"/>
</dbReference>
<gene>
    <name evidence="3" type="ORF">HMPREF0665_02594</name>
</gene>
<dbReference type="EMBL" id="GL349576">
    <property type="protein sequence ID" value="EFI47474.1"/>
    <property type="molecule type" value="Genomic_DNA"/>
</dbReference>
<feature type="domain" description="HU" evidence="2">
    <location>
        <begin position="2"/>
        <end position="60"/>
    </location>
</feature>
<proteinExistence type="predicted"/>
<name>D7NG86_9BACT</name>
<evidence type="ECO:0000259" key="2">
    <source>
        <dbReference type="Pfam" id="PF18291"/>
    </source>
</evidence>
<dbReference type="InterPro" id="IPR010992">
    <property type="entry name" value="IHF-like_DNA-bd_dom_sf"/>
</dbReference>
<dbReference type="GO" id="GO:0003677">
    <property type="term" value="F:DNA binding"/>
    <property type="evidence" value="ECO:0007669"/>
    <property type="project" value="UniProtKB-KW"/>
</dbReference>
<dbReference type="HOGENOM" id="CLU_2370483_0_0_10"/>
<dbReference type="Proteomes" id="UP000003805">
    <property type="component" value="Unassembled WGS sequence"/>
</dbReference>
<keyword evidence="1" id="KW-0238">DNA-binding</keyword>
<protein>
    <recommendedName>
        <fullName evidence="2">HU domain-containing protein</fullName>
    </recommendedName>
</protein>
<accession>D7NG86</accession>
<dbReference type="Pfam" id="PF18291">
    <property type="entry name" value="HU-HIG"/>
    <property type="match status" value="1"/>
</dbReference>
<dbReference type="Gene3D" id="4.10.520.10">
    <property type="entry name" value="IHF-like DNA-binding proteins"/>
    <property type="match status" value="1"/>
</dbReference>
<organism evidence="3 4">
    <name type="scientific">Segatella oris C735</name>
    <dbReference type="NCBI Taxonomy" id="563008"/>
    <lineage>
        <taxon>Bacteria</taxon>
        <taxon>Pseudomonadati</taxon>
        <taxon>Bacteroidota</taxon>
        <taxon>Bacteroidia</taxon>
        <taxon>Bacteroidales</taxon>
        <taxon>Prevotellaceae</taxon>
        <taxon>Segatella</taxon>
    </lineage>
</organism>
<dbReference type="AlphaFoldDB" id="D7NG86"/>
<keyword evidence="4" id="KW-1185">Reference proteome</keyword>
<evidence type="ECO:0000313" key="4">
    <source>
        <dbReference type="Proteomes" id="UP000003805"/>
    </source>
</evidence>
<sequence>MKYYPQMAPTTPMSLAQIVKRVEKRLTVSSADVKAVLEALQFEVMEALENGNTVRLGDLCRVYIILHINFIFQKDKNSIYNRLIISACQMMKIVL</sequence>
<evidence type="ECO:0000256" key="1">
    <source>
        <dbReference type="ARBA" id="ARBA00023125"/>
    </source>
</evidence>
<dbReference type="InterPro" id="IPR041607">
    <property type="entry name" value="HU-HIG"/>
</dbReference>
<evidence type="ECO:0000313" key="3">
    <source>
        <dbReference type="EMBL" id="EFI47474.1"/>
    </source>
</evidence>
<reference evidence="3 4" key="1">
    <citation type="submission" date="2010-02" db="EMBL/GenBank/DDBJ databases">
        <title>The Genome Sequence of Prevotella oris strain C735.</title>
        <authorList>
            <consortium name="The Broad Institute Genome Sequencing Platform"/>
            <person name="Ward D."/>
            <person name="Feldgarden M."/>
            <person name="Earl A."/>
            <person name="Young S.K."/>
            <person name="Zeng Q."/>
            <person name="Koehrsen M."/>
            <person name="Alvarado L."/>
            <person name="Berlin A."/>
            <person name="Bochicchio J."/>
            <person name="Borenstein D."/>
            <person name="Chapman S.B."/>
            <person name="Chen Z."/>
            <person name="Engels R."/>
            <person name="Freedman E."/>
            <person name="Gellesch M."/>
            <person name="Goldberg J."/>
            <person name="Griggs A."/>
            <person name="Gujja S."/>
            <person name="Heilman E."/>
            <person name="Heiman D."/>
            <person name="Hepburn T."/>
            <person name="Howarth C."/>
            <person name="Jen D."/>
            <person name="Larson L."/>
            <person name="Mehta T."/>
            <person name="Park D."/>
            <person name="Pearson M."/>
            <person name="Roberts A."/>
            <person name="Saif S."/>
            <person name="Shea T."/>
            <person name="Shenoy N."/>
            <person name="Sisk P."/>
            <person name="Stolte C."/>
            <person name="Sykes S."/>
            <person name="Thomson T."/>
            <person name="Walk T."/>
            <person name="White J."/>
            <person name="Yandava C."/>
            <person name="Sibley C.D."/>
            <person name="Field T.R."/>
            <person name="Grinwis M."/>
            <person name="Eshaghurshan C.S."/>
            <person name="Surette M.G."/>
            <person name="Haas B."/>
            <person name="Nusbaum C."/>
            <person name="Birren B."/>
        </authorList>
    </citation>
    <scope>NUCLEOTIDE SEQUENCE [LARGE SCALE GENOMIC DNA]</scope>
    <source>
        <strain evidence="3 4">C735</strain>
    </source>
</reference>